<dbReference type="PANTHER" id="PTHR40038:SF1">
    <property type="entry name" value="MEMBRANE-ASSOCIATED PROTEIN TCAA"/>
    <property type="match status" value="1"/>
</dbReference>
<keyword evidence="1" id="KW-0812">Transmembrane</keyword>
<gene>
    <name evidence="3" type="ORF">SDC9_46057</name>
</gene>
<evidence type="ECO:0000313" key="3">
    <source>
        <dbReference type="EMBL" id="MPL99836.1"/>
    </source>
</evidence>
<keyword evidence="1" id="KW-0472">Membrane</keyword>
<organism evidence="3">
    <name type="scientific">bioreactor metagenome</name>
    <dbReference type="NCBI Taxonomy" id="1076179"/>
    <lineage>
        <taxon>unclassified sequences</taxon>
        <taxon>metagenomes</taxon>
        <taxon>ecological metagenomes</taxon>
    </lineage>
</organism>
<dbReference type="InterPro" id="IPR054530">
    <property type="entry name" value="TcaA_4th"/>
</dbReference>
<reference evidence="3" key="1">
    <citation type="submission" date="2019-08" db="EMBL/GenBank/DDBJ databases">
        <authorList>
            <person name="Kucharzyk K."/>
            <person name="Murdoch R.W."/>
            <person name="Higgins S."/>
            <person name="Loffler F."/>
        </authorList>
    </citation>
    <scope>NUCLEOTIDE SEQUENCE</scope>
</reference>
<feature type="transmembrane region" description="Helical" evidence="1">
    <location>
        <begin position="39"/>
        <end position="58"/>
    </location>
</feature>
<dbReference type="EMBL" id="VSSQ01000691">
    <property type="protein sequence ID" value="MPL99836.1"/>
    <property type="molecule type" value="Genomic_DNA"/>
</dbReference>
<evidence type="ECO:0000256" key="1">
    <source>
        <dbReference type="SAM" id="Phobius"/>
    </source>
</evidence>
<dbReference type="Pfam" id="PF22820">
    <property type="entry name" value="TcaA_3rd_4th"/>
    <property type="match status" value="1"/>
</dbReference>
<protein>
    <recommendedName>
        <fullName evidence="2">TcaA 4th domain-containing protein</fullName>
    </recommendedName>
</protein>
<proteinExistence type="predicted"/>
<feature type="domain" description="TcaA 4th" evidence="2">
    <location>
        <begin position="214"/>
        <end position="283"/>
    </location>
</feature>
<evidence type="ECO:0000259" key="2">
    <source>
        <dbReference type="Pfam" id="PF22820"/>
    </source>
</evidence>
<name>A0A644W8L1_9ZZZZ</name>
<dbReference type="PANTHER" id="PTHR40038">
    <property type="entry name" value="MEMBRANE-ASSOCIATED PROTEIN TCAA"/>
    <property type="match status" value="1"/>
</dbReference>
<accession>A0A644W8L1</accession>
<dbReference type="AlphaFoldDB" id="A0A644W8L1"/>
<keyword evidence="1" id="KW-1133">Transmembrane helix</keyword>
<comment type="caution">
    <text evidence="3">The sequence shown here is derived from an EMBL/GenBank/DDBJ whole genome shotgun (WGS) entry which is preliminary data.</text>
</comment>
<sequence length="415" mass="49127">MNKFNNLLNYLREYLYYLREDIKELRFNNIKEFLVKRKIIFVILLSSIFIITFKIYSYESSKDIVLKNLEIALKENKPEKIYKKVKVNNKKISKSDFQPLSDYYLDYPAKIDDLINKLDIYGESSFFSLKNEKRLFFDNYKVEINPIDIKINTNFNEAEIYVNNSKIESTKIKRSLIPGKYIIKAELDTFYGQVVEEQTVFAMQNEEYKLNLNAININLTSNFSDADVYINDINTNKTVKEIKNYGPIPIGKNIEIYLERKFPWGIIRSDKVKVDELPNINIDINMVNDTLTTDIAKFIKSFYDSVFNALNSNNYSLIENSSEETKNKIYDSIRKESLFLKNNYDITELNTEVKSSEYYYENNTYKANIVINLNYSISKKLMPFIKSNVDEMFLTQIQYVDEKWQVIDVQKFNLE</sequence>